<comment type="caution">
    <text evidence="2">The sequence shown here is derived from an EMBL/GenBank/DDBJ whole genome shotgun (WGS) entry which is preliminary data.</text>
</comment>
<dbReference type="InterPro" id="IPR003594">
    <property type="entry name" value="HATPase_dom"/>
</dbReference>
<evidence type="ECO:0000313" key="2">
    <source>
        <dbReference type="EMBL" id="TZF82885.1"/>
    </source>
</evidence>
<reference evidence="2 3" key="1">
    <citation type="submission" date="2019-08" db="EMBL/GenBank/DDBJ databases">
        <title>Draft genome sequence of Lysobacter sp. UKS-15.</title>
        <authorList>
            <person name="Im W.-T."/>
        </authorList>
    </citation>
    <scope>NUCLEOTIDE SEQUENCE [LARGE SCALE GENOMIC DNA]</scope>
    <source>
        <strain evidence="2 3">UKS-15</strain>
    </source>
</reference>
<dbReference type="AlphaFoldDB" id="A0A5D8YJE3"/>
<name>A0A5D8YJE3_9GAMM</name>
<dbReference type="InterPro" id="IPR036890">
    <property type="entry name" value="HATPase_C_sf"/>
</dbReference>
<feature type="non-terminal residue" evidence="2">
    <location>
        <position position="146"/>
    </location>
</feature>
<dbReference type="OrthoDB" id="479131at2"/>
<evidence type="ECO:0000259" key="1">
    <source>
        <dbReference type="Pfam" id="PF13581"/>
    </source>
</evidence>
<dbReference type="RefSeq" id="WP_149353790.1">
    <property type="nucleotide sequence ID" value="NZ_VTRV01000211.1"/>
</dbReference>
<dbReference type="EMBL" id="VTRV01000211">
    <property type="protein sequence ID" value="TZF82885.1"/>
    <property type="molecule type" value="Genomic_DNA"/>
</dbReference>
<feature type="domain" description="Histidine kinase/HSP90-like ATPase" evidence="1">
    <location>
        <begin position="18"/>
        <end position="127"/>
    </location>
</feature>
<evidence type="ECO:0000313" key="3">
    <source>
        <dbReference type="Proteomes" id="UP000323164"/>
    </source>
</evidence>
<organism evidence="2 3">
    <name type="scientific">Cognatilysobacter lacus</name>
    <dbReference type="NCBI Taxonomy" id="1643323"/>
    <lineage>
        <taxon>Bacteria</taxon>
        <taxon>Pseudomonadati</taxon>
        <taxon>Pseudomonadota</taxon>
        <taxon>Gammaproteobacteria</taxon>
        <taxon>Lysobacterales</taxon>
        <taxon>Lysobacteraceae</taxon>
        <taxon>Cognatilysobacter</taxon>
    </lineage>
</organism>
<keyword evidence="3" id="KW-1185">Reference proteome</keyword>
<sequence length="146" mass="15195">MAVMTLDGGCWATVEVGDASQVGAARRLATRTAQIAALGDVERGRFELAAVELATNVLRHAARGSIYMRASGDVVDVVVIDHGPGMDLERCFSDGYSTGGTPGTGLGAVRRAADLFDAYSDARGSVLFARIGHESGPRRGSIAVRS</sequence>
<dbReference type="SUPFAM" id="SSF55874">
    <property type="entry name" value="ATPase domain of HSP90 chaperone/DNA topoisomerase II/histidine kinase"/>
    <property type="match status" value="1"/>
</dbReference>
<proteinExistence type="predicted"/>
<gene>
    <name evidence="2" type="ORF">FW784_13200</name>
</gene>
<dbReference type="Pfam" id="PF13581">
    <property type="entry name" value="HATPase_c_2"/>
    <property type="match status" value="1"/>
</dbReference>
<dbReference type="Proteomes" id="UP000323164">
    <property type="component" value="Unassembled WGS sequence"/>
</dbReference>
<dbReference type="Gene3D" id="3.30.565.10">
    <property type="entry name" value="Histidine kinase-like ATPase, C-terminal domain"/>
    <property type="match status" value="1"/>
</dbReference>
<protein>
    <submittedName>
        <fullName evidence="2">Anti-sigma regulatory factor</fullName>
    </submittedName>
</protein>
<accession>A0A5D8YJE3</accession>